<dbReference type="SUPFAM" id="SSF69000">
    <property type="entry name" value="FAD-dependent thiol oxidase"/>
    <property type="match status" value="1"/>
</dbReference>
<dbReference type="InterPro" id="IPR036774">
    <property type="entry name" value="ERV/ALR_sulphydryl_oxid_sf"/>
</dbReference>
<protein>
    <recommendedName>
        <fullName evidence="2">thiol oxidase</fullName>
        <ecNumber evidence="2">1.8.3.2</ecNumber>
    </recommendedName>
</protein>
<feature type="region of interest" description="Disordered" evidence="7">
    <location>
        <begin position="1"/>
        <end position="22"/>
    </location>
</feature>
<name>A0A6C0B7I0_9ZZZZ</name>
<keyword evidence="4" id="KW-0274">FAD</keyword>
<evidence type="ECO:0000313" key="9">
    <source>
        <dbReference type="EMBL" id="QHS87651.1"/>
    </source>
</evidence>
<evidence type="ECO:0000256" key="5">
    <source>
        <dbReference type="ARBA" id="ARBA00023002"/>
    </source>
</evidence>
<organism evidence="9">
    <name type="scientific">viral metagenome</name>
    <dbReference type="NCBI Taxonomy" id="1070528"/>
    <lineage>
        <taxon>unclassified sequences</taxon>
        <taxon>metagenomes</taxon>
        <taxon>organismal metagenomes</taxon>
    </lineage>
</organism>
<feature type="compositionally biased region" description="Polar residues" evidence="7">
    <location>
        <begin position="1"/>
        <end position="19"/>
    </location>
</feature>
<evidence type="ECO:0000256" key="4">
    <source>
        <dbReference type="ARBA" id="ARBA00022827"/>
    </source>
</evidence>
<evidence type="ECO:0000256" key="1">
    <source>
        <dbReference type="ARBA" id="ARBA00001974"/>
    </source>
</evidence>
<dbReference type="EMBL" id="MN739084">
    <property type="protein sequence ID" value="QHS87651.1"/>
    <property type="molecule type" value="Genomic_DNA"/>
</dbReference>
<reference evidence="9" key="1">
    <citation type="journal article" date="2020" name="Nature">
        <title>Giant virus diversity and host interactions through global metagenomics.</title>
        <authorList>
            <person name="Schulz F."/>
            <person name="Roux S."/>
            <person name="Paez-Espino D."/>
            <person name="Jungbluth S."/>
            <person name="Walsh D.A."/>
            <person name="Denef V.J."/>
            <person name="McMahon K.D."/>
            <person name="Konstantinidis K.T."/>
            <person name="Eloe-Fadrosh E.A."/>
            <person name="Kyrpides N.C."/>
            <person name="Woyke T."/>
        </authorList>
    </citation>
    <scope>NUCLEOTIDE SEQUENCE</scope>
    <source>
        <strain evidence="9">GVMAG-M-3300010157-4</strain>
    </source>
</reference>
<evidence type="ECO:0000256" key="2">
    <source>
        <dbReference type="ARBA" id="ARBA00012512"/>
    </source>
</evidence>
<evidence type="ECO:0000259" key="8">
    <source>
        <dbReference type="PROSITE" id="PS51324"/>
    </source>
</evidence>
<comment type="cofactor">
    <cofactor evidence="1">
        <name>FAD</name>
        <dbReference type="ChEBI" id="CHEBI:57692"/>
    </cofactor>
</comment>
<evidence type="ECO:0000256" key="3">
    <source>
        <dbReference type="ARBA" id="ARBA00022630"/>
    </source>
</evidence>
<dbReference type="Pfam" id="PF04777">
    <property type="entry name" value="Evr1_Alr"/>
    <property type="match status" value="1"/>
</dbReference>
<dbReference type="GO" id="GO:0016972">
    <property type="term" value="F:thiol oxidase activity"/>
    <property type="evidence" value="ECO:0007669"/>
    <property type="project" value="UniProtKB-EC"/>
</dbReference>
<feature type="domain" description="ERV/ALR sulfhydryl oxidase" evidence="8">
    <location>
        <begin position="24"/>
        <end position="126"/>
    </location>
</feature>
<proteinExistence type="predicted"/>
<keyword evidence="5" id="KW-0560">Oxidoreductase</keyword>
<dbReference type="Gene3D" id="1.20.120.310">
    <property type="entry name" value="ERV/ALR sulfhydryl oxidase domain"/>
    <property type="match status" value="1"/>
</dbReference>
<dbReference type="EC" id="1.8.3.2" evidence="2"/>
<keyword evidence="6" id="KW-1015">Disulfide bond</keyword>
<accession>A0A6C0B7I0</accession>
<keyword evidence="3" id="KW-0285">Flavoprotein</keyword>
<dbReference type="AlphaFoldDB" id="A0A6C0B7I0"/>
<evidence type="ECO:0000256" key="6">
    <source>
        <dbReference type="ARBA" id="ARBA00023157"/>
    </source>
</evidence>
<evidence type="ECO:0000256" key="7">
    <source>
        <dbReference type="SAM" id="MobiDB-lite"/>
    </source>
</evidence>
<dbReference type="InterPro" id="IPR017905">
    <property type="entry name" value="ERV/ALR_sulphydryl_oxidase"/>
</dbReference>
<sequence>MKMTQPSLYTPNRHISQMVQDPPPPPSVKLKWGKPIWTFFHVMAQKMRSEYFQLIIGDFMRIITSVCNILPCPVCSKHAMEYINSVNINNIRTKDDLRQFFYVFHNTVNKRKGYPIFSQDAVVSTYENMNTFFVCKEFMYHFEDKQRSAKLIADDFIRRRTIPQVKMWINANIQYFDP</sequence>
<dbReference type="PROSITE" id="PS51324">
    <property type="entry name" value="ERV_ALR"/>
    <property type="match status" value="1"/>
</dbReference>